<gene>
    <name evidence="2" type="ORF">PGTUg99_032787</name>
</gene>
<dbReference type="AlphaFoldDB" id="A0A5B0S800"/>
<feature type="region of interest" description="Disordered" evidence="1">
    <location>
        <begin position="1"/>
        <end position="39"/>
    </location>
</feature>
<name>A0A5B0S800_PUCGR</name>
<feature type="compositionally biased region" description="Polar residues" evidence="1">
    <location>
        <begin position="83"/>
        <end position="93"/>
    </location>
</feature>
<evidence type="ECO:0000256" key="1">
    <source>
        <dbReference type="SAM" id="MobiDB-lite"/>
    </source>
</evidence>
<accession>A0A5B0S800</accession>
<protein>
    <submittedName>
        <fullName evidence="2">Uncharacterized protein</fullName>
    </submittedName>
</protein>
<feature type="compositionally biased region" description="Polar residues" evidence="1">
    <location>
        <begin position="22"/>
        <end position="39"/>
    </location>
</feature>
<comment type="caution">
    <text evidence="2">The sequence shown here is derived from an EMBL/GenBank/DDBJ whole genome shotgun (WGS) entry which is preliminary data.</text>
</comment>
<sequence>MGGQLPLKKFILVRQLPGPSPGSRNQNPEDPSCSPQNTHNILQDQLTWRPGTKHPEHHSSNLENPSLNLSQTLSINLIAHPSPSLTPSQTLQDPQEPLRPPGGCFFTFVVGSRRIVWFFSSDHCRALGTRPGPSDTVWNTQIALGTSPKPPNDSGLSSDAPEPTGSLSDNPGRPPTPLTAPKGSRSLPNASRGPRSAAKRPRTPQRSPRTQETPPSAPQGPQTTYQNAPERPTAPPKPPKPHDRRSGGLLDPQAPPVRPLFTPRTQRRTPRHHHPP</sequence>
<organism evidence="2 3">
    <name type="scientific">Puccinia graminis f. sp. tritici</name>
    <dbReference type="NCBI Taxonomy" id="56615"/>
    <lineage>
        <taxon>Eukaryota</taxon>
        <taxon>Fungi</taxon>
        <taxon>Dikarya</taxon>
        <taxon>Basidiomycota</taxon>
        <taxon>Pucciniomycotina</taxon>
        <taxon>Pucciniomycetes</taxon>
        <taxon>Pucciniales</taxon>
        <taxon>Pucciniaceae</taxon>
        <taxon>Puccinia</taxon>
    </lineage>
</organism>
<dbReference type="Proteomes" id="UP000325313">
    <property type="component" value="Unassembled WGS sequence"/>
</dbReference>
<feature type="region of interest" description="Disordered" evidence="1">
    <location>
        <begin position="128"/>
        <end position="276"/>
    </location>
</feature>
<evidence type="ECO:0000313" key="2">
    <source>
        <dbReference type="EMBL" id="KAA1133932.1"/>
    </source>
</evidence>
<feature type="compositionally biased region" description="Basic residues" evidence="1">
    <location>
        <begin position="265"/>
        <end position="276"/>
    </location>
</feature>
<dbReference type="EMBL" id="VDEP01000070">
    <property type="protein sequence ID" value="KAA1133932.1"/>
    <property type="molecule type" value="Genomic_DNA"/>
</dbReference>
<evidence type="ECO:0000313" key="3">
    <source>
        <dbReference type="Proteomes" id="UP000325313"/>
    </source>
</evidence>
<proteinExistence type="predicted"/>
<reference evidence="2 3" key="1">
    <citation type="submission" date="2019-05" db="EMBL/GenBank/DDBJ databases">
        <title>Emergence of the Ug99 lineage of the wheat stem rust pathogen through somatic hybridization.</title>
        <authorList>
            <person name="Li F."/>
            <person name="Upadhyaya N.M."/>
            <person name="Sperschneider J."/>
            <person name="Matny O."/>
            <person name="Nguyen-Phuc H."/>
            <person name="Mago R."/>
            <person name="Raley C."/>
            <person name="Miller M.E."/>
            <person name="Silverstein K.A.T."/>
            <person name="Henningsen E."/>
            <person name="Hirsch C.D."/>
            <person name="Visser B."/>
            <person name="Pretorius Z.A."/>
            <person name="Steffenson B.J."/>
            <person name="Schwessinger B."/>
            <person name="Dodds P.N."/>
            <person name="Figueroa M."/>
        </authorList>
    </citation>
    <scope>NUCLEOTIDE SEQUENCE [LARGE SCALE GENOMIC DNA]</scope>
    <source>
        <strain evidence="2 3">Ug99</strain>
    </source>
</reference>
<feature type="region of interest" description="Disordered" evidence="1">
    <location>
        <begin position="79"/>
        <end position="98"/>
    </location>
</feature>
<feature type="compositionally biased region" description="Low complexity" evidence="1">
    <location>
        <begin position="204"/>
        <end position="214"/>
    </location>
</feature>